<feature type="transmembrane region" description="Helical" evidence="12">
    <location>
        <begin position="6"/>
        <end position="28"/>
    </location>
</feature>
<comment type="subcellular location">
    <subcellularLocation>
        <location evidence="1">Endomembrane system</location>
        <topology evidence="1">Multi-pass membrane protein</topology>
    </subcellularLocation>
</comment>
<evidence type="ECO:0000256" key="4">
    <source>
        <dbReference type="ARBA" id="ARBA00022691"/>
    </source>
</evidence>
<evidence type="ECO:0000313" key="14">
    <source>
        <dbReference type="Proteomes" id="UP001049176"/>
    </source>
</evidence>
<evidence type="ECO:0000256" key="10">
    <source>
        <dbReference type="ARBA" id="ARBA00023209"/>
    </source>
</evidence>
<keyword evidence="3" id="KW-0489">Methyltransferase</keyword>
<accession>A0A9P7RSP9</accession>
<evidence type="ECO:0000256" key="2">
    <source>
        <dbReference type="ARBA" id="ARBA00022516"/>
    </source>
</evidence>
<dbReference type="RefSeq" id="XP_043005451.1">
    <property type="nucleotide sequence ID" value="XM_043158079.1"/>
</dbReference>
<dbReference type="AlphaFoldDB" id="A0A9P7RSP9"/>
<reference evidence="13" key="1">
    <citation type="journal article" date="2021" name="Genome Biol. Evol.">
        <title>The assembled and annotated genome of the fairy-ring fungus Marasmius oreades.</title>
        <authorList>
            <person name="Hiltunen M."/>
            <person name="Ament-Velasquez S.L."/>
            <person name="Johannesson H."/>
        </authorList>
    </citation>
    <scope>NUCLEOTIDE SEQUENCE</scope>
    <source>
        <strain evidence="13">03SP1</strain>
    </source>
</reference>
<evidence type="ECO:0000256" key="9">
    <source>
        <dbReference type="ARBA" id="ARBA00023136"/>
    </source>
</evidence>
<evidence type="ECO:0000256" key="7">
    <source>
        <dbReference type="ARBA" id="ARBA00022989"/>
    </source>
</evidence>
<dbReference type="PANTHER" id="PTHR43847:SF1">
    <property type="entry name" value="BLL3993 PROTEIN"/>
    <property type="match status" value="1"/>
</dbReference>
<evidence type="ECO:0000256" key="6">
    <source>
        <dbReference type="ARBA" id="ARBA00022824"/>
    </source>
</evidence>
<dbReference type="KEGG" id="more:E1B28_012926"/>
<feature type="transmembrane region" description="Helical" evidence="12">
    <location>
        <begin position="123"/>
        <end position="142"/>
    </location>
</feature>
<evidence type="ECO:0000313" key="13">
    <source>
        <dbReference type="EMBL" id="KAG7088980.1"/>
    </source>
</evidence>
<keyword evidence="3" id="KW-0808">Transferase</keyword>
<dbReference type="GO" id="GO:0008654">
    <property type="term" value="P:phospholipid biosynthetic process"/>
    <property type="evidence" value="ECO:0007669"/>
    <property type="project" value="UniProtKB-KW"/>
</dbReference>
<keyword evidence="11" id="KW-1208">Phospholipid metabolism</keyword>
<dbReference type="Proteomes" id="UP001049176">
    <property type="component" value="Chromosome 8"/>
</dbReference>
<dbReference type="GO" id="GO:0032259">
    <property type="term" value="P:methylation"/>
    <property type="evidence" value="ECO:0007669"/>
    <property type="project" value="UniProtKB-KW"/>
</dbReference>
<dbReference type="PANTHER" id="PTHR43847">
    <property type="entry name" value="BLL3993 PROTEIN"/>
    <property type="match status" value="1"/>
</dbReference>
<comment type="caution">
    <text evidence="13">The sequence shown here is derived from an EMBL/GenBank/DDBJ whole genome shotgun (WGS) entry which is preliminary data.</text>
</comment>
<name>A0A9P7RSP9_9AGAR</name>
<keyword evidence="6" id="KW-0256">Endoplasmic reticulum</keyword>
<proteinExistence type="predicted"/>
<dbReference type="Gene3D" id="1.20.120.1630">
    <property type="match status" value="1"/>
</dbReference>
<evidence type="ECO:0000256" key="11">
    <source>
        <dbReference type="ARBA" id="ARBA00023264"/>
    </source>
</evidence>
<keyword evidence="14" id="KW-1185">Reference proteome</keyword>
<sequence>MPSTKAVIASLTPAVQEWIAVFVIKYALPLKIMMYYLVSLNEILHNISLAFPSLPIQPIFPSLHASNAGPGIPLNVLLGGLLSIAGGVVKILCYRALHGFKFEFSTSSELATSGPYSIVRHPAYTGNWMSVIGCAMVHWWILGTRAKALGYAWLIGVGSINISLLMRMDEEDALMRQLFGNQWEKWSKVVKYRLIPGVY</sequence>
<keyword evidence="4" id="KW-0949">S-adenosyl-L-methionine</keyword>
<evidence type="ECO:0000256" key="1">
    <source>
        <dbReference type="ARBA" id="ARBA00004127"/>
    </source>
</evidence>
<keyword evidence="8" id="KW-0443">Lipid metabolism</keyword>
<feature type="transmembrane region" description="Helical" evidence="12">
    <location>
        <begin position="148"/>
        <end position="166"/>
    </location>
</feature>
<dbReference type="GO" id="GO:0012505">
    <property type="term" value="C:endomembrane system"/>
    <property type="evidence" value="ECO:0007669"/>
    <property type="project" value="UniProtKB-SubCell"/>
</dbReference>
<dbReference type="GO" id="GO:0008168">
    <property type="term" value="F:methyltransferase activity"/>
    <property type="evidence" value="ECO:0007669"/>
    <property type="project" value="UniProtKB-KW"/>
</dbReference>
<keyword evidence="5 12" id="KW-0812">Transmembrane</keyword>
<dbReference type="InterPro" id="IPR052527">
    <property type="entry name" value="Metal_cation-efflux_comp"/>
</dbReference>
<dbReference type="EMBL" id="CM032188">
    <property type="protein sequence ID" value="KAG7088980.1"/>
    <property type="molecule type" value="Genomic_DNA"/>
</dbReference>
<gene>
    <name evidence="13" type="ORF">E1B28_012926</name>
</gene>
<keyword evidence="2" id="KW-0444">Lipid biosynthesis</keyword>
<keyword evidence="7 12" id="KW-1133">Transmembrane helix</keyword>
<feature type="transmembrane region" description="Helical" evidence="12">
    <location>
        <begin position="74"/>
        <end position="93"/>
    </location>
</feature>
<evidence type="ECO:0000256" key="5">
    <source>
        <dbReference type="ARBA" id="ARBA00022692"/>
    </source>
</evidence>
<evidence type="ECO:0000256" key="3">
    <source>
        <dbReference type="ARBA" id="ARBA00022603"/>
    </source>
</evidence>
<dbReference type="OrthoDB" id="422086at2759"/>
<evidence type="ECO:0000256" key="8">
    <source>
        <dbReference type="ARBA" id="ARBA00023098"/>
    </source>
</evidence>
<keyword evidence="9 12" id="KW-0472">Membrane</keyword>
<keyword evidence="10" id="KW-0594">Phospholipid biosynthesis</keyword>
<organism evidence="13 14">
    <name type="scientific">Marasmius oreades</name>
    <name type="common">fairy-ring Marasmius</name>
    <dbReference type="NCBI Taxonomy" id="181124"/>
    <lineage>
        <taxon>Eukaryota</taxon>
        <taxon>Fungi</taxon>
        <taxon>Dikarya</taxon>
        <taxon>Basidiomycota</taxon>
        <taxon>Agaricomycotina</taxon>
        <taxon>Agaricomycetes</taxon>
        <taxon>Agaricomycetidae</taxon>
        <taxon>Agaricales</taxon>
        <taxon>Marasmiineae</taxon>
        <taxon>Marasmiaceae</taxon>
        <taxon>Marasmius</taxon>
    </lineage>
</organism>
<evidence type="ECO:0008006" key="15">
    <source>
        <dbReference type="Google" id="ProtNLM"/>
    </source>
</evidence>
<dbReference type="InterPro" id="IPR007318">
    <property type="entry name" value="Phopholipid_MeTrfase"/>
</dbReference>
<protein>
    <recommendedName>
        <fullName evidence="15">Protein-S-isoprenylcysteine O-methyltransferase</fullName>
    </recommendedName>
</protein>
<dbReference type="Pfam" id="PF04191">
    <property type="entry name" value="PEMT"/>
    <property type="match status" value="1"/>
</dbReference>
<dbReference type="GeneID" id="66082001"/>
<evidence type="ECO:0000256" key="12">
    <source>
        <dbReference type="SAM" id="Phobius"/>
    </source>
</evidence>